<organism evidence="11 12">
    <name type="scientific">Neonectria ditissima</name>
    <dbReference type="NCBI Taxonomy" id="78410"/>
    <lineage>
        <taxon>Eukaryota</taxon>
        <taxon>Fungi</taxon>
        <taxon>Dikarya</taxon>
        <taxon>Ascomycota</taxon>
        <taxon>Pezizomycotina</taxon>
        <taxon>Sordariomycetes</taxon>
        <taxon>Hypocreomycetidae</taxon>
        <taxon>Hypocreales</taxon>
        <taxon>Nectriaceae</taxon>
        <taxon>Neonectria</taxon>
    </lineage>
</organism>
<dbReference type="PANTHER" id="PTHR31313">
    <property type="entry name" value="TY1 ENHANCER ACTIVATOR"/>
    <property type="match status" value="1"/>
</dbReference>
<dbReference type="CDD" id="cd00067">
    <property type="entry name" value="GAL4"/>
    <property type="match status" value="1"/>
</dbReference>
<evidence type="ECO:0000313" key="11">
    <source>
        <dbReference type="EMBL" id="KPM43003.1"/>
    </source>
</evidence>
<evidence type="ECO:0000256" key="6">
    <source>
        <dbReference type="ARBA" id="ARBA00023163"/>
    </source>
</evidence>
<dbReference type="InterPro" id="IPR036864">
    <property type="entry name" value="Zn2-C6_fun-type_DNA-bd_sf"/>
</dbReference>
<comment type="caution">
    <text evidence="11">The sequence shown here is derived from an EMBL/GenBank/DDBJ whole genome shotgun (WGS) entry which is preliminary data.</text>
</comment>
<feature type="region of interest" description="Disordered" evidence="9">
    <location>
        <begin position="749"/>
        <end position="772"/>
    </location>
</feature>
<sequence length="892" mass="99007">MGGKKHVTSACLNCRRRKIKVCSNPPTVRPTNYCKGLTSRCRPQCDGKPKCANCIVSKNTCTYNAEADLRKASAKKATSKLQARLALLEETLREHNIKLPSDAPTASEKTASVQNATPFELEQEREVESGMSEDSTAFADVDQHDQNASEARASTAVSDRISPSQENSASVPTSFMPLMELPSMDAQMDPSDIQGLDYPTFDATVLDFLDMDQTYDEFMFPPMPGFQSPNFTEPLPSAESELNDSDSESDITKFLAARVGALRIAEDGQLRYYGPTSNLHAHQSDFQSLSQSTIRHVATEGCSVLKRLGLDYHVPPSLEDRLARLYFAWEDPAIHVIDEDVFFLEKRKSTEDGQSSPYYSETLNNAICAFGAILSAGEQLSVPEPATEFFSARAKALLDVEMDSPTVATVQALVVMSALEASFTRDARGWLYSGMAARLSADLGLHLDVTKHSHGSGALLTEQDLEIRRTTFWGVFVHECMWSLYVGRPWSFGIQNITTSRPMGHLDGLKNKRWRPYPKACGQSMIPDDGIFLPLEACTEANITLCEFMRRINSNLYSGRVMSIDRLVDFLKLTKEELHLWQKNIPPSLRVDPTQADVLHVPAVLQLHMQFYAVLISLYRPYLSSQLVCYNEIFTSAEDRTQMLEAESGCISAAHGITELLRCYQRQHSLRRSNIQIVHIIFTASLVFIYDVCSRSYAKSRTSLGDLQFCCHALGEIGQSYGNATRALEVIILVKSEWQRLAAARSNCSTNKKRPSFSGSRYEPNEGDNRQKRRVIPSLSGMDLPETPGFVLDSSLRHFQMLGENVIESTLNATDIGVGGSAPNTSLFLDRIDFGVDNFMAQMNGVQDHSHAPMLCEPAETMGSRAEARTEDNEMLMLRDTPQGAIAGGLCP</sequence>
<evidence type="ECO:0000313" key="12">
    <source>
        <dbReference type="Proteomes" id="UP000050424"/>
    </source>
</evidence>
<feature type="compositionally biased region" description="Polar residues" evidence="9">
    <location>
        <begin position="155"/>
        <end position="171"/>
    </location>
</feature>
<evidence type="ECO:0000256" key="4">
    <source>
        <dbReference type="ARBA" id="ARBA00023015"/>
    </source>
</evidence>
<protein>
    <recommendedName>
        <fullName evidence="10">Xylanolytic transcriptional activator regulatory domain-containing protein</fullName>
    </recommendedName>
</protein>
<dbReference type="InterPro" id="IPR001138">
    <property type="entry name" value="Zn2Cys6_DnaBD"/>
</dbReference>
<keyword evidence="7" id="KW-0539">Nucleus</keyword>
<evidence type="ECO:0000259" key="10">
    <source>
        <dbReference type="SMART" id="SM00906"/>
    </source>
</evidence>
<keyword evidence="6" id="KW-0804">Transcription</keyword>
<feature type="compositionally biased region" description="Polar residues" evidence="9">
    <location>
        <begin position="107"/>
        <end position="117"/>
    </location>
</feature>
<dbReference type="Pfam" id="PF04082">
    <property type="entry name" value="Fungal_trans"/>
    <property type="match status" value="1"/>
</dbReference>
<reference evidence="11 12" key="1">
    <citation type="submission" date="2015-09" db="EMBL/GenBank/DDBJ databases">
        <title>Draft genome of a European isolate of the apple canker pathogen Neonectria ditissima.</title>
        <authorList>
            <person name="Gomez-Cortecero A."/>
            <person name="Harrison R.J."/>
            <person name="Armitage A.D."/>
        </authorList>
    </citation>
    <scope>NUCLEOTIDE SEQUENCE [LARGE SCALE GENOMIC DNA]</scope>
    <source>
        <strain evidence="11 12">R09/05</strain>
    </source>
</reference>
<keyword evidence="12" id="KW-1185">Reference proteome</keyword>
<dbReference type="GO" id="GO:0006351">
    <property type="term" value="P:DNA-templated transcription"/>
    <property type="evidence" value="ECO:0007669"/>
    <property type="project" value="InterPro"/>
</dbReference>
<evidence type="ECO:0000256" key="1">
    <source>
        <dbReference type="ARBA" id="ARBA00004123"/>
    </source>
</evidence>
<name>A0A0P7B8J0_9HYPO</name>
<gene>
    <name evidence="11" type="ORF">AK830_g3537</name>
</gene>
<dbReference type="GO" id="GO:0008270">
    <property type="term" value="F:zinc ion binding"/>
    <property type="evidence" value="ECO:0007669"/>
    <property type="project" value="InterPro"/>
</dbReference>
<dbReference type="AlphaFoldDB" id="A0A0P7B8J0"/>
<feature type="region of interest" description="Disordered" evidence="9">
    <location>
        <begin position="100"/>
        <end position="171"/>
    </location>
</feature>
<dbReference type="GO" id="GO:0005634">
    <property type="term" value="C:nucleus"/>
    <property type="evidence" value="ECO:0007669"/>
    <property type="project" value="UniProtKB-SubCell"/>
</dbReference>
<dbReference type="InterPro" id="IPR051615">
    <property type="entry name" value="Transcr_Regulatory_Elem"/>
</dbReference>
<dbReference type="CDD" id="cd12148">
    <property type="entry name" value="fungal_TF_MHR"/>
    <property type="match status" value="1"/>
</dbReference>
<evidence type="ECO:0000256" key="9">
    <source>
        <dbReference type="SAM" id="MobiDB-lite"/>
    </source>
</evidence>
<proteinExistence type="predicted"/>
<accession>A0A0P7B8J0</accession>
<keyword evidence="2" id="KW-0479">Metal-binding</keyword>
<evidence type="ECO:0000256" key="7">
    <source>
        <dbReference type="ARBA" id="ARBA00023242"/>
    </source>
</evidence>
<dbReference type="OrthoDB" id="2154091at2759"/>
<dbReference type="GO" id="GO:0003677">
    <property type="term" value="F:DNA binding"/>
    <property type="evidence" value="ECO:0007669"/>
    <property type="project" value="UniProtKB-KW"/>
</dbReference>
<dbReference type="SMART" id="SM00906">
    <property type="entry name" value="Fungal_trans"/>
    <property type="match status" value="1"/>
</dbReference>
<keyword evidence="5" id="KW-0238">DNA-binding</keyword>
<keyword evidence="8" id="KW-0175">Coiled coil</keyword>
<dbReference type="InterPro" id="IPR007219">
    <property type="entry name" value="XnlR_reg_dom"/>
</dbReference>
<dbReference type="Gene3D" id="4.10.240.10">
    <property type="entry name" value="Zn(2)-C6 fungal-type DNA-binding domain"/>
    <property type="match status" value="1"/>
</dbReference>
<evidence type="ECO:0000256" key="2">
    <source>
        <dbReference type="ARBA" id="ARBA00022723"/>
    </source>
</evidence>
<dbReference type="Proteomes" id="UP000050424">
    <property type="component" value="Unassembled WGS sequence"/>
</dbReference>
<feature type="domain" description="Xylanolytic transcriptional activator regulatory" evidence="10">
    <location>
        <begin position="429"/>
        <end position="509"/>
    </location>
</feature>
<keyword evidence="3" id="KW-0862">Zinc</keyword>
<feature type="coiled-coil region" evidence="8">
    <location>
        <begin position="71"/>
        <end position="98"/>
    </location>
</feature>
<dbReference type="EMBL" id="LKCW01000039">
    <property type="protein sequence ID" value="KPM43003.1"/>
    <property type="molecule type" value="Genomic_DNA"/>
</dbReference>
<evidence type="ECO:0000256" key="5">
    <source>
        <dbReference type="ARBA" id="ARBA00023125"/>
    </source>
</evidence>
<evidence type="ECO:0000256" key="3">
    <source>
        <dbReference type="ARBA" id="ARBA00022833"/>
    </source>
</evidence>
<dbReference type="PANTHER" id="PTHR31313:SF77">
    <property type="entry name" value="ZN(II)2CYS6 TRANSCRIPTION FACTOR (EUROFUNG)"/>
    <property type="match status" value="1"/>
</dbReference>
<comment type="subcellular location">
    <subcellularLocation>
        <location evidence="1">Nucleus</location>
    </subcellularLocation>
</comment>
<keyword evidence="4" id="KW-0805">Transcription regulation</keyword>
<evidence type="ECO:0000256" key="8">
    <source>
        <dbReference type="SAM" id="Coils"/>
    </source>
</evidence>
<dbReference type="STRING" id="78410.A0A0P7B8J0"/>
<dbReference type="GO" id="GO:0000981">
    <property type="term" value="F:DNA-binding transcription factor activity, RNA polymerase II-specific"/>
    <property type="evidence" value="ECO:0007669"/>
    <property type="project" value="InterPro"/>
</dbReference>